<feature type="compositionally biased region" description="Low complexity" evidence="1">
    <location>
        <begin position="298"/>
        <end position="314"/>
    </location>
</feature>
<organism evidence="2 3">
    <name type="scientific">Streptomonospora litoralis</name>
    <dbReference type="NCBI Taxonomy" id="2498135"/>
    <lineage>
        <taxon>Bacteria</taxon>
        <taxon>Bacillati</taxon>
        <taxon>Actinomycetota</taxon>
        <taxon>Actinomycetes</taxon>
        <taxon>Streptosporangiales</taxon>
        <taxon>Nocardiopsidaceae</taxon>
        <taxon>Streptomonospora</taxon>
    </lineage>
</organism>
<reference evidence="2 3" key="1">
    <citation type="submission" date="2019-02" db="EMBL/GenBank/DDBJ databases">
        <authorList>
            <person name="Khodamoradi S."/>
            <person name="Hahnke R.L."/>
            <person name="Kaempfer P."/>
            <person name="Schumann P."/>
            <person name="Rohde M."/>
            <person name="Steinert M."/>
            <person name="Luzhetskyy A."/>
            <person name="Wink J."/>
            <person name="Ruckert C."/>
        </authorList>
    </citation>
    <scope>NUCLEOTIDE SEQUENCE [LARGE SCALE GENOMIC DNA]</scope>
    <source>
        <strain evidence="2 3">M2</strain>
    </source>
</reference>
<dbReference type="KEGG" id="strr:EKD16_16245"/>
<evidence type="ECO:0000313" key="2">
    <source>
        <dbReference type="EMBL" id="QBI55021.1"/>
    </source>
</evidence>
<feature type="region of interest" description="Disordered" evidence="1">
    <location>
        <begin position="296"/>
        <end position="329"/>
    </location>
</feature>
<feature type="compositionally biased region" description="Basic and acidic residues" evidence="1">
    <location>
        <begin position="315"/>
        <end position="329"/>
    </location>
</feature>
<accession>A0A4P6Q6J7</accession>
<dbReference type="EMBL" id="CP036455">
    <property type="protein sequence ID" value="QBI55021.1"/>
    <property type="molecule type" value="Genomic_DNA"/>
</dbReference>
<evidence type="ECO:0000256" key="1">
    <source>
        <dbReference type="SAM" id="MobiDB-lite"/>
    </source>
</evidence>
<proteinExistence type="predicted"/>
<name>A0A4P6Q6J7_9ACTN</name>
<gene>
    <name evidence="2" type="ORF">EKD16_16245</name>
</gene>
<dbReference type="Proteomes" id="UP000292235">
    <property type="component" value="Chromosome"/>
</dbReference>
<sequence length="402" mass="44194">MSTRCLFTDLFGSTAFLHAVTRAFGCGRCEPARRRGAPETLQSCDRHAAQFDSALTLLSEHCPCERHGGNADAKITLRMAEVHAALEAGEAAPAKVRRLVFALRDTETDRAFSRLRLVFPQWSGRTLRCAFSERPRRWARQQTVAEWVAPGVVEQEALAALVLAAGFGHPAVDLPDEQPDDGADAALPGDHGFTRESGAVPVADRAGRSVAVCRERPLVSVPTAEYVLRKLHELAEGVDPGRARTTDELRRVGLAESLRGVGSEDLARILTEVLRRLAERLPEHFELLERARGRARSAPYHPVADPAPAPAAARPPERPRAQPGPDAERDWLRDTAWSLVTQARRNPVYYATDPVAALDRFLDTHLRTRAEEVPATWARALHDDDTRADLLDALVELVAAVE</sequence>
<dbReference type="AlphaFoldDB" id="A0A4P6Q6J7"/>
<evidence type="ECO:0000313" key="3">
    <source>
        <dbReference type="Proteomes" id="UP000292235"/>
    </source>
</evidence>
<keyword evidence="3" id="KW-1185">Reference proteome</keyword>
<protein>
    <submittedName>
        <fullName evidence="2">Uncharacterized protein</fullName>
    </submittedName>
</protein>
<dbReference type="RefSeq" id="WP_242676992.1">
    <property type="nucleotide sequence ID" value="NZ_CP036455.1"/>
</dbReference>